<dbReference type="PRINTS" id="PR00463">
    <property type="entry name" value="EP450I"/>
</dbReference>
<evidence type="ECO:0000256" key="6">
    <source>
        <dbReference type="SAM" id="Phobius"/>
    </source>
</evidence>
<feature type="transmembrane region" description="Helical" evidence="6">
    <location>
        <begin position="39"/>
        <end position="60"/>
    </location>
</feature>
<comment type="caution">
    <text evidence="7">The sequence shown here is derived from an EMBL/GenBank/DDBJ whole genome shotgun (WGS) entry which is preliminary data.</text>
</comment>
<dbReference type="Pfam" id="PF00067">
    <property type="entry name" value="p450"/>
    <property type="match status" value="1"/>
</dbReference>
<name>A0AA35RDE7_GEOBA</name>
<evidence type="ECO:0000256" key="2">
    <source>
        <dbReference type="ARBA" id="ARBA00022617"/>
    </source>
</evidence>
<keyword evidence="6" id="KW-1133">Transmembrane helix</keyword>
<keyword evidence="4" id="KW-0560">Oxidoreductase</keyword>
<comment type="similarity">
    <text evidence="1">Belongs to the cytochrome P450 family.</text>
</comment>
<accession>A0AA35RDE7</accession>
<dbReference type="PANTHER" id="PTHR24302">
    <property type="entry name" value="CYTOCHROME P450 FAMILY 3"/>
    <property type="match status" value="1"/>
</dbReference>
<dbReference type="GO" id="GO:0005506">
    <property type="term" value="F:iron ion binding"/>
    <property type="evidence" value="ECO:0007669"/>
    <property type="project" value="InterPro"/>
</dbReference>
<dbReference type="GO" id="GO:0016705">
    <property type="term" value="F:oxidoreductase activity, acting on paired donors, with incorporation or reduction of molecular oxygen"/>
    <property type="evidence" value="ECO:0007669"/>
    <property type="project" value="InterPro"/>
</dbReference>
<dbReference type="PANTHER" id="PTHR24302:SF15">
    <property type="entry name" value="FATTY-ACID PEROXYGENASE"/>
    <property type="match status" value="1"/>
</dbReference>
<keyword evidence="5" id="KW-0408">Iron</keyword>
<evidence type="ECO:0000256" key="3">
    <source>
        <dbReference type="ARBA" id="ARBA00022723"/>
    </source>
</evidence>
<evidence type="ECO:0000256" key="4">
    <source>
        <dbReference type="ARBA" id="ARBA00023002"/>
    </source>
</evidence>
<keyword evidence="3" id="KW-0479">Metal-binding</keyword>
<dbReference type="Gene3D" id="1.10.630.10">
    <property type="entry name" value="Cytochrome P450"/>
    <property type="match status" value="1"/>
</dbReference>
<keyword evidence="6" id="KW-0472">Membrane</keyword>
<dbReference type="EMBL" id="CASHTH010000959">
    <property type="protein sequence ID" value="CAI8009425.1"/>
    <property type="molecule type" value="Genomic_DNA"/>
</dbReference>
<evidence type="ECO:0000256" key="1">
    <source>
        <dbReference type="ARBA" id="ARBA00010617"/>
    </source>
</evidence>
<organism evidence="7 8">
    <name type="scientific">Geodia barretti</name>
    <name type="common">Barrett's horny sponge</name>
    <dbReference type="NCBI Taxonomy" id="519541"/>
    <lineage>
        <taxon>Eukaryota</taxon>
        <taxon>Metazoa</taxon>
        <taxon>Porifera</taxon>
        <taxon>Demospongiae</taxon>
        <taxon>Heteroscleromorpha</taxon>
        <taxon>Tetractinellida</taxon>
        <taxon>Astrophorina</taxon>
        <taxon>Geodiidae</taxon>
        <taxon>Geodia</taxon>
    </lineage>
</organism>
<evidence type="ECO:0000256" key="5">
    <source>
        <dbReference type="ARBA" id="ARBA00023004"/>
    </source>
</evidence>
<dbReference type="InterPro" id="IPR050705">
    <property type="entry name" value="Cytochrome_P450_3A"/>
</dbReference>
<dbReference type="SUPFAM" id="SSF48264">
    <property type="entry name" value="Cytochrome P450"/>
    <property type="match status" value="1"/>
</dbReference>
<dbReference type="GO" id="GO:0008395">
    <property type="term" value="F:steroid hydroxylase activity"/>
    <property type="evidence" value="ECO:0007669"/>
    <property type="project" value="TreeGrafter"/>
</dbReference>
<dbReference type="GO" id="GO:0020037">
    <property type="term" value="F:heme binding"/>
    <property type="evidence" value="ECO:0007669"/>
    <property type="project" value="InterPro"/>
</dbReference>
<dbReference type="InterPro" id="IPR001128">
    <property type="entry name" value="Cyt_P450"/>
</dbReference>
<sequence>MRALYIPKRTHNNLLVNKLPSPKVSSSARMAQRSLVEEATRPLVLITVSVLLGFLCYLYYRFVHSPYLVFAGTGVKGPNPRILLGNSLELLTRGEMQTYHKFYKTYGPIFGFYRGTRPVVAVTDPILVDMVLSSEQNSFTTVHHNHQMVPVVLQNFDTLLLETLESSLSRPSVDIWSVYEPYCLQVILGIVGLSSGKHREEVASALQNYFTVVNRSGTVEFVFRALFGSIPCFDEAMKVLNRRAKAEEEFDNLVGVVSSAICEAKQYHQVTGIKRNYLQVLLDQSLPEDQTVSYTLLILLLGYHSILTTLSAATVHLAADPITQQKLYSELSTSVQRETLFYEAVDSVEFLDAVVQETLRLCSLTPKLVKINRLENRNNTQTTAISSGAITTNQCAEAGVHEVSGICLASQTPQLPPLFVHTFHAFLLVLGANACTLEQQLFTAKA</sequence>
<keyword evidence="8" id="KW-1185">Reference proteome</keyword>
<evidence type="ECO:0000313" key="8">
    <source>
        <dbReference type="Proteomes" id="UP001174909"/>
    </source>
</evidence>
<keyword evidence="6" id="KW-0812">Transmembrane</keyword>
<dbReference type="AlphaFoldDB" id="A0AA35RDE7"/>
<gene>
    <name evidence="7" type="ORF">GBAR_LOCUS6326</name>
</gene>
<keyword evidence="2" id="KW-0349">Heme</keyword>
<proteinExistence type="inferred from homology"/>
<dbReference type="Proteomes" id="UP001174909">
    <property type="component" value="Unassembled WGS sequence"/>
</dbReference>
<dbReference type="InterPro" id="IPR036396">
    <property type="entry name" value="Cyt_P450_sf"/>
</dbReference>
<reference evidence="7" key="1">
    <citation type="submission" date="2023-03" db="EMBL/GenBank/DDBJ databases">
        <authorList>
            <person name="Steffen K."/>
            <person name="Cardenas P."/>
        </authorList>
    </citation>
    <scope>NUCLEOTIDE SEQUENCE</scope>
</reference>
<protein>
    <submittedName>
        <fullName evidence="7">Cytochrome P450 3A12</fullName>
    </submittedName>
</protein>
<dbReference type="InterPro" id="IPR002401">
    <property type="entry name" value="Cyt_P450_E_grp-I"/>
</dbReference>
<evidence type="ECO:0000313" key="7">
    <source>
        <dbReference type="EMBL" id="CAI8009425.1"/>
    </source>
</evidence>